<gene>
    <name evidence="1" type="ordered locus">AHA_2862</name>
</gene>
<dbReference type="AlphaFoldDB" id="A0KM66"/>
<organism evidence="1 2">
    <name type="scientific">Aeromonas hydrophila subsp. hydrophila (strain ATCC 7966 / DSM 30187 / BCRC 13018 / CCUG 14551 / JCM 1027 / KCTC 2358 / NCIMB 9240 / NCTC 8049)</name>
    <dbReference type="NCBI Taxonomy" id="380703"/>
    <lineage>
        <taxon>Bacteria</taxon>
        <taxon>Pseudomonadati</taxon>
        <taxon>Pseudomonadota</taxon>
        <taxon>Gammaproteobacteria</taxon>
        <taxon>Aeromonadales</taxon>
        <taxon>Aeromonadaceae</taxon>
        <taxon>Aeromonas</taxon>
    </lineage>
</organism>
<proteinExistence type="predicted"/>
<reference evidence="1 2" key="1">
    <citation type="journal article" date="2006" name="J. Bacteriol.">
        <title>Genome sequence of Aeromonas hydrophila ATCC 7966T: jack of all trades.</title>
        <authorList>
            <person name="Seshadri R."/>
            <person name="Joseph S.W."/>
            <person name="Chopra A.K."/>
            <person name="Sha J."/>
            <person name="Shaw J."/>
            <person name="Graf J."/>
            <person name="Haft D."/>
            <person name="Wu M."/>
            <person name="Ren Q."/>
            <person name="Rosovitz M.J."/>
            <person name="Madupu R."/>
            <person name="Tallon L."/>
            <person name="Kim M."/>
            <person name="Jin S."/>
            <person name="Vuong H."/>
            <person name="Stine O.C."/>
            <person name="Ali A."/>
            <person name="Horneman A.J."/>
            <person name="Heidelberg J.F."/>
        </authorList>
    </citation>
    <scope>NUCLEOTIDE SEQUENCE [LARGE SCALE GENOMIC DNA]</scope>
    <source>
        <strain evidence="2">ATCC 7966 / DSM 30187 / BCRC 13018 / CCUG 14551 / JCM 1027 / KCTC 2358 / NCIMB 9240 / NCTC 8049</strain>
    </source>
</reference>
<evidence type="ECO:0000313" key="1">
    <source>
        <dbReference type="EMBL" id="ABK37726.1"/>
    </source>
</evidence>
<dbReference type="OrthoDB" id="5588652at2"/>
<sequence>MFMDASLSSAESERCYFSDSLVASTMLPSLLLAATLITSADVQRQDTVEAEAKAVCQQFVEVRVGGGSLPEEIKAQPLPKRVGEWMVDGKVKGPEGPLLFACLLRQGKRWELLNFSLWAPKAIKAV</sequence>
<protein>
    <submittedName>
        <fullName evidence="1">Uncharacterized protein</fullName>
    </submittedName>
</protein>
<dbReference type="HOGENOM" id="CLU_179775_0_0_6"/>
<dbReference type="Proteomes" id="UP000000756">
    <property type="component" value="Chromosome"/>
</dbReference>
<dbReference type="EnsemblBacteria" id="ABK37726">
    <property type="protein sequence ID" value="ABK37726"/>
    <property type="gene ID" value="AHA_2862"/>
</dbReference>
<name>A0KM66_AERHH</name>
<evidence type="ECO:0000313" key="2">
    <source>
        <dbReference type="Proteomes" id="UP000000756"/>
    </source>
</evidence>
<keyword evidence="2" id="KW-1185">Reference proteome</keyword>
<accession>A0KM66</accession>
<dbReference type="EMBL" id="CP000462">
    <property type="protein sequence ID" value="ABK37726.1"/>
    <property type="molecule type" value="Genomic_DNA"/>
</dbReference>
<dbReference type="KEGG" id="aha:AHA_2862"/>